<organism evidence="9 10">
    <name type="scientific">Vallitalea pronyensis</name>
    <dbReference type="NCBI Taxonomy" id="1348613"/>
    <lineage>
        <taxon>Bacteria</taxon>
        <taxon>Bacillati</taxon>
        <taxon>Bacillota</taxon>
        <taxon>Clostridia</taxon>
        <taxon>Lachnospirales</taxon>
        <taxon>Vallitaleaceae</taxon>
        <taxon>Vallitalea</taxon>
    </lineage>
</organism>
<name>A0A8J8SIY6_9FIRM</name>
<gene>
    <name evidence="9" type="ORF">HZI73_22735</name>
</gene>
<dbReference type="AlphaFoldDB" id="A0A8J8SIY6"/>
<dbReference type="GO" id="GO:0005886">
    <property type="term" value="C:plasma membrane"/>
    <property type="evidence" value="ECO:0007669"/>
    <property type="project" value="UniProtKB-SubCell"/>
</dbReference>
<dbReference type="InterPro" id="IPR051393">
    <property type="entry name" value="ABC_transporter_permease"/>
</dbReference>
<evidence type="ECO:0000259" key="8">
    <source>
        <dbReference type="PROSITE" id="PS50928"/>
    </source>
</evidence>
<dbReference type="InterPro" id="IPR035906">
    <property type="entry name" value="MetI-like_sf"/>
</dbReference>
<keyword evidence="6 7" id="KW-0472">Membrane</keyword>
<evidence type="ECO:0000256" key="3">
    <source>
        <dbReference type="ARBA" id="ARBA00022475"/>
    </source>
</evidence>
<keyword evidence="4 7" id="KW-0812">Transmembrane</keyword>
<evidence type="ECO:0000256" key="6">
    <source>
        <dbReference type="ARBA" id="ARBA00023136"/>
    </source>
</evidence>
<dbReference type="EMBL" id="CP058649">
    <property type="protein sequence ID" value="QUI24929.1"/>
    <property type="molecule type" value="Genomic_DNA"/>
</dbReference>
<dbReference type="InterPro" id="IPR000515">
    <property type="entry name" value="MetI-like"/>
</dbReference>
<reference evidence="9" key="1">
    <citation type="submission" date="2020-07" db="EMBL/GenBank/DDBJ databases">
        <title>Vallitalea pronyensis genome.</title>
        <authorList>
            <person name="Postec A."/>
        </authorList>
    </citation>
    <scope>NUCLEOTIDE SEQUENCE</scope>
    <source>
        <strain evidence="9">FatNI3</strain>
    </source>
</reference>
<keyword evidence="3" id="KW-1003">Cell membrane</keyword>
<dbReference type="KEGG" id="vpy:HZI73_22735"/>
<dbReference type="SUPFAM" id="SSF161098">
    <property type="entry name" value="MetI-like"/>
    <property type="match status" value="1"/>
</dbReference>
<dbReference type="GO" id="GO:0055085">
    <property type="term" value="P:transmembrane transport"/>
    <property type="evidence" value="ECO:0007669"/>
    <property type="project" value="InterPro"/>
</dbReference>
<feature type="domain" description="ABC transmembrane type-1" evidence="8">
    <location>
        <begin position="60"/>
        <end position="278"/>
    </location>
</feature>
<dbReference type="Proteomes" id="UP000683246">
    <property type="component" value="Chromosome"/>
</dbReference>
<protein>
    <submittedName>
        <fullName evidence="9">Sugar ABC transporter permease</fullName>
    </submittedName>
</protein>
<evidence type="ECO:0000256" key="2">
    <source>
        <dbReference type="ARBA" id="ARBA00022448"/>
    </source>
</evidence>
<feature type="transmembrane region" description="Helical" evidence="7">
    <location>
        <begin position="97"/>
        <end position="118"/>
    </location>
</feature>
<keyword evidence="10" id="KW-1185">Reference proteome</keyword>
<comment type="subcellular location">
    <subcellularLocation>
        <location evidence="1 7">Cell membrane</location>
        <topology evidence="1 7">Multi-pass membrane protein</topology>
    </subcellularLocation>
</comment>
<accession>A0A8J8SIY6</accession>
<proteinExistence type="inferred from homology"/>
<comment type="similarity">
    <text evidence="7">Belongs to the binding-protein-dependent transport system permease family.</text>
</comment>
<sequence>MSIALFLMPALLFMTVFLFYPFIMSFVKSFYKTDGFIESIFVGVDNYKRLIQDATIHIAFINTFKLMFYVCVFQVGFGIVLAILVDGIKRGSKFFRTVYFFPIVISATAIGMMFKLFYTYDGGLFNSIILMLNKWIPWLHLESTIWITTKSALRMIALPTVWQYIGFYFVIVLTAIKQIPRYLYESAYLDGINGFSKTIYITLPLIKNQIITCFILAITGTLKVFDMALVITEGGPLNQSQILGLYMYQKAFIDNRFGYGAAISVLIVVLGLSISLLVNKVFKKEDITY</sequence>
<dbReference type="Gene3D" id="1.10.3720.10">
    <property type="entry name" value="MetI-like"/>
    <property type="match status" value="1"/>
</dbReference>
<feature type="transmembrane region" description="Helical" evidence="7">
    <location>
        <begin position="153"/>
        <end position="176"/>
    </location>
</feature>
<evidence type="ECO:0000256" key="5">
    <source>
        <dbReference type="ARBA" id="ARBA00022989"/>
    </source>
</evidence>
<evidence type="ECO:0000313" key="10">
    <source>
        <dbReference type="Proteomes" id="UP000683246"/>
    </source>
</evidence>
<evidence type="ECO:0000256" key="7">
    <source>
        <dbReference type="RuleBase" id="RU363032"/>
    </source>
</evidence>
<keyword evidence="5 7" id="KW-1133">Transmembrane helix</keyword>
<evidence type="ECO:0000313" key="9">
    <source>
        <dbReference type="EMBL" id="QUI24929.1"/>
    </source>
</evidence>
<evidence type="ECO:0000256" key="4">
    <source>
        <dbReference type="ARBA" id="ARBA00022692"/>
    </source>
</evidence>
<dbReference type="PANTHER" id="PTHR30193:SF37">
    <property type="entry name" value="INNER MEMBRANE ABC TRANSPORTER PERMEASE PROTEIN YCJO"/>
    <property type="match status" value="1"/>
</dbReference>
<dbReference type="PANTHER" id="PTHR30193">
    <property type="entry name" value="ABC TRANSPORTER PERMEASE PROTEIN"/>
    <property type="match status" value="1"/>
</dbReference>
<dbReference type="Pfam" id="PF00528">
    <property type="entry name" value="BPD_transp_1"/>
    <property type="match status" value="1"/>
</dbReference>
<feature type="transmembrane region" description="Helical" evidence="7">
    <location>
        <begin position="66"/>
        <end position="85"/>
    </location>
</feature>
<feature type="transmembrane region" description="Helical" evidence="7">
    <location>
        <begin position="5"/>
        <end position="23"/>
    </location>
</feature>
<feature type="transmembrane region" description="Helical" evidence="7">
    <location>
        <begin position="257"/>
        <end position="278"/>
    </location>
</feature>
<keyword evidence="2 7" id="KW-0813">Transport</keyword>
<dbReference type="PROSITE" id="PS50928">
    <property type="entry name" value="ABC_TM1"/>
    <property type="match status" value="1"/>
</dbReference>
<dbReference type="CDD" id="cd06261">
    <property type="entry name" value="TM_PBP2"/>
    <property type="match status" value="1"/>
</dbReference>
<evidence type="ECO:0000256" key="1">
    <source>
        <dbReference type="ARBA" id="ARBA00004651"/>
    </source>
</evidence>